<evidence type="ECO:0000313" key="3">
    <source>
        <dbReference type="EMBL" id="EFX88871.1"/>
    </source>
</evidence>
<feature type="domain" description="C2H2-type" evidence="2">
    <location>
        <begin position="40"/>
        <end position="71"/>
    </location>
</feature>
<gene>
    <name evidence="3" type="ORF">DAPPUDRAFT_311137</name>
</gene>
<dbReference type="HOGENOM" id="CLU_2239277_0_0_1"/>
<name>E9FUS7_DAPPU</name>
<dbReference type="KEGG" id="dpx:DAPPUDRAFT_311137"/>
<reference evidence="3 4" key="1">
    <citation type="journal article" date="2011" name="Science">
        <title>The ecoresponsive genome of Daphnia pulex.</title>
        <authorList>
            <person name="Colbourne J.K."/>
            <person name="Pfrender M.E."/>
            <person name="Gilbert D."/>
            <person name="Thomas W.K."/>
            <person name="Tucker A."/>
            <person name="Oakley T.H."/>
            <person name="Tokishita S."/>
            <person name="Aerts A."/>
            <person name="Arnold G.J."/>
            <person name="Basu M.K."/>
            <person name="Bauer D.J."/>
            <person name="Caceres C.E."/>
            <person name="Carmel L."/>
            <person name="Casola C."/>
            <person name="Choi J.H."/>
            <person name="Detter J.C."/>
            <person name="Dong Q."/>
            <person name="Dusheyko S."/>
            <person name="Eads B.D."/>
            <person name="Frohlich T."/>
            <person name="Geiler-Samerotte K.A."/>
            <person name="Gerlach D."/>
            <person name="Hatcher P."/>
            <person name="Jogdeo S."/>
            <person name="Krijgsveld J."/>
            <person name="Kriventseva E.V."/>
            <person name="Kultz D."/>
            <person name="Laforsch C."/>
            <person name="Lindquist E."/>
            <person name="Lopez J."/>
            <person name="Manak J.R."/>
            <person name="Muller J."/>
            <person name="Pangilinan J."/>
            <person name="Patwardhan R.P."/>
            <person name="Pitluck S."/>
            <person name="Pritham E.J."/>
            <person name="Rechtsteiner A."/>
            <person name="Rho M."/>
            <person name="Rogozin I.B."/>
            <person name="Sakarya O."/>
            <person name="Salamov A."/>
            <person name="Schaack S."/>
            <person name="Shapiro H."/>
            <person name="Shiga Y."/>
            <person name="Skalitzky C."/>
            <person name="Smith Z."/>
            <person name="Souvorov A."/>
            <person name="Sung W."/>
            <person name="Tang Z."/>
            <person name="Tsuchiya D."/>
            <person name="Tu H."/>
            <person name="Vos H."/>
            <person name="Wang M."/>
            <person name="Wolf Y.I."/>
            <person name="Yamagata H."/>
            <person name="Yamada T."/>
            <person name="Ye Y."/>
            <person name="Shaw J.R."/>
            <person name="Andrews J."/>
            <person name="Crease T.J."/>
            <person name="Tang H."/>
            <person name="Lucas S.M."/>
            <person name="Robertson H.M."/>
            <person name="Bork P."/>
            <person name="Koonin E.V."/>
            <person name="Zdobnov E.M."/>
            <person name="Grigoriev I.V."/>
            <person name="Lynch M."/>
            <person name="Boore J.L."/>
        </authorList>
    </citation>
    <scope>NUCLEOTIDE SEQUENCE [LARGE SCALE GENOMIC DNA]</scope>
</reference>
<dbReference type="Gene3D" id="3.30.160.60">
    <property type="entry name" value="Classic Zinc Finger"/>
    <property type="match status" value="1"/>
</dbReference>
<keyword evidence="1" id="KW-0863">Zinc-finger</keyword>
<accession>E9FUS7</accession>
<dbReference type="AlphaFoldDB" id="E9FUS7"/>
<dbReference type="GO" id="GO:0008270">
    <property type="term" value="F:zinc ion binding"/>
    <property type="evidence" value="ECO:0007669"/>
    <property type="project" value="UniProtKB-KW"/>
</dbReference>
<dbReference type="Proteomes" id="UP000000305">
    <property type="component" value="Unassembled WGS sequence"/>
</dbReference>
<dbReference type="PROSITE" id="PS00028">
    <property type="entry name" value="ZINC_FINGER_C2H2_1"/>
    <property type="match status" value="2"/>
</dbReference>
<dbReference type="InterPro" id="IPR013087">
    <property type="entry name" value="Znf_C2H2_type"/>
</dbReference>
<keyword evidence="1" id="KW-0862">Zinc</keyword>
<keyword evidence="4" id="KW-1185">Reference proteome</keyword>
<evidence type="ECO:0000256" key="1">
    <source>
        <dbReference type="PROSITE-ProRule" id="PRU00042"/>
    </source>
</evidence>
<proteinExistence type="predicted"/>
<dbReference type="EMBL" id="GL732525">
    <property type="protein sequence ID" value="EFX88871.1"/>
    <property type="molecule type" value="Genomic_DNA"/>
</dbReference>
<evidence type="ECO:0000259" key="2">
    <source>
        <dbReference type="PROSITE" id="PS50157"/>
    </source>
</evidence>
<dbReference type="Pfam" id="PF00096">
    <property type="entry name" value="zf-C2H2"/>
    <property type="match status" value="2"/>
</dbReference>
<dbReference type="SUPFAM" id="SSF57667">
    <property type="entry name" value="beta-beta-alpha zinc fingers"/>
    <property type="match status" value="1"/>
</dbReference>
<feature type="domain" description="C2H2-type" evidence="2">
    <location>
        <begin position="10"/>
        <end position="39"/>
    </location>
</feature>
<protein>
    <recommendedName>
        <fullName evidence="2">C2H2-type domain-containing protein</fullName>
    </recommendedName>
</protein>
<evidence type="ECO:0000313" key="4">
    <source>
        <dbReference type="Proteomes" id="UP000000305"/>
    </source>
</evidence>
<keyword evidence="1" id="KW-0479">Metal-binding</keyword>
<dbReference type="SMART" id="SM00355">
    <property type="entry name" value="ZnF_C2H2"/>
    <property type="match status" value="3"/>
</dbReference>
<dbReference type="InParanoid" id="E9FUS7"/>
<dbReference type="PROSITE" id="PS50157">
    <property type="entry name" value="ZINC_FINGER_C2H2_2"/>
    <property type="match status" value="2"/>
</dbReference>
<dbReference type="OrthoDB" id="10004641at2759"/>
<sequence>MGKEKKIELFECPMFNCQRFFISLSLLKRHTLYHAGVCPYMCVLCGTSFKLEHTLNAHLKLRHDEHMDDKFTRIRGFVSCNMCLALIPCREMKAHVAKTHVDLEF</sequence>
<dbReference type="InterPro" id="IPR036236">
    <property type="entry name" value="Znf_C2H2_sf"/>
</dbReference>
<organism evidence="3 4">
    <name type="scientific">Daphnia pulex</name>
    <name type="common">Water flea</name>
    <dbReference type="NCBI Taxonomy" id="6669"/>
    <lineage>
        <taxon>Eukaryota</taxon>
        <taxon>Metazoa</taxon>
        <taxon>Ecdysozoa</taxon>
        <taxon>Arthropoda</taxon>
        <taxon>Crustacea</taxon>
        <taxon>Branchiopoda</taxon>
        <taxon>Diplostraca</taxon>
        <taxon>Cladocera</taxon>
        <taxon>Anomopoda</taxon>
        <taxon>Daphniidae</taxon>
        <taxon>Daphnia</taxon>
    </lineage>
</organism>